<dbReference type="Proteomes" id="UP001642487">
    <property type="component" value="Chromosome 1"/>
</dbReference>
<dbReference type="EMBL" id="OZ021735">
    <property type="protein sequence ID" value="CAK9309678.1"/>
    <property type="molecule type" value="Genomic_DNA"/>
</dbReference>
<evidence type="ECO:0000313" key="3">
    <source>
        <dbReference type="Proteomes" id="UP001642487"/>
    </source>
</evidence>
<keyword evidence="1" id="KW-0732">Signal</keyword>
<protein>
    <recommendedName>
        <fullName evidence="4">Transmembrane protein</fullName>
    </recommendedName>
</protein>
<accession>A0ABP0XND9</accession>
<sequence length="110" mass="12338">MANTKMIFSSSSLYLVLFFTISLSLLLSSATTSVRSTPEITLPSSMHIVYTSEMPNDENPDAFNLQILTSVLGRFVFLDKLFKEIVITICIQCGHHNNVDSKMCMRLITI</sequence>
<gene>
    <name evidence="2" type="ORF">CITCOLO1_LOCUS1261</name>
</gene>
<evidence type="ECO:0008006" key="4">
    <source>
        <dbReference type="Google" id="ProtNLM"/>
    </source>
</evidence>
<evidence type="ECO:0000256" key="1">
    <source>
        <dbReference type="SAM" id="SignalP"/>
    </source>
</evidence>
<organism evidence="2 3">
    <name type="scientific">Citrullus colocynthis</name>
    <name type="common">colocynth</name>
    <dbReference type="NCBI Taxonomy" id="252529"/>
    <lineage>
        <taxon>Eukaryota</taxon>
        <taxon>Viridiplantae</taxon>
        <taxon>Streptophyta</taxon>
        <taxon>Embryophyta</taxon>
        <taxon>Tracheophyta</taxon>
        <taxon>Spermatophyta</taxon>
        <taxon>Magnoliopsida</taxon>
        <taxon>eudicotyledons</taxon>
        <taxon>Gunneridae</taxon>
        <taxon>Pentapetalae</taxon>
        <taxon>rosids</taxon>
        <taxon>fabids</taxon>
        <taxon>Cucurbitales</taxon>
        <taxon>Cucurbitaceae</taxon>
        <taxon>Benincaseae</taxon>
        <taxon>Citrullus</taxon>
    </lineage>
</organism>
<feature type="chain" id="PRO_5046138287" description="Transmembrane protein" evidence="1">
    <location>
        <begin position="37"/>
        <end position="110"/>
    </location>
</feature>
<keyword evidence="3" id="KW-1185">Reference proteome</keyword>
<proteinExistence type="predicted"/>
<name>A0ABP0XND9_9ROSI</name>
<feature type="signal peptide" evidence="1">
    <location>
        <begin position="1"/>
        <end position="36"/>
    </location>
</feature>
<evidence type="ECO:0000313" key="2">
    <source>
        <dbReference type="EMBL" id="CAK9309678.1"/>
    </source>
</evidence>
<reference evidence="2 3" key="1">
    <citation type="submission" date="2024-03" db="EMBL/GenBank/DDBJ databases">
        <authorList>
            <person name="Gkanogiannis A."/>
            <person name="Becerra Lopez-Lavalle L."/>
        </authorList>
    </citation>
    <scope>NUCLEOTIDE SEQUENCE [LARGE SCALE GENOMIC DNA]</scope>
</reference>